<dbReference type="SMART" id="SM00448">
    <property type="entry name" value="REC"/>
    <property type="match status" value="1"/>
</dbReference>
<dbReference type="PANTHER" id="PTHR44591">
    <property type="entry name" value="STRESS RESPONSE REGULATOR PROTEIN 1"/>
    <property type="match status" value="1"/>
</dbReference>
<dbReference type="Proteomes" id="UP000554837">
    <property type="component" value="Unassembled WGS sequence"/>
</dbReference>
<dbReference type="GO" id="GO:0000160">
    <property type="term" value="P:phosphorelay signal transduction system"/>
    <property type="evidence" value="ECO:0007669"/>
    <property type="project" value="InterPro"/>
</dbReference>
<keyword evidence="5" id="KW-1185">Reference proteome</keyword>
<keyword evidence="4" id="KW-0238">DNA-binding</keyword>
<feature type="modified residue" description="4-aspartylphosphate" evidence="2">
    <location>
        <position position="51"/>
    </location>
</feature>
<dbReference type="InterPro" id="IPR001789">
    <property type="entry name" value="Sig_transdc_resp-reg_receiver"/>
</dbReference>
<dbReference type="InterPro" id="IPR050595">
    <property type="entry name" value="Bact_response_regulator"/>
</dbReference>
<protein>
    <submittedName>
        <fullName evidence="4">DNA-binding response OmpR family regulator</fullName>
    </submittedName>
</protein>
<accession>A0A840S9M7</accession>
<name>A0A840S9M7_9BURK</name>
<evidence type="ECO:0000259" key="3">
    <source>
        <dbReference type="PROSITE" id="PS50110"/>
    </source>
</evidence>
<dbReference type="SUPFAM" id="SSF52172">
    <property type="entry name" value="CheY-like"/>
    <property type="match status" value="1"/>
</dbReference>
<dbReference type="Gene3D" id="3.40.50.2300">
    <property type="match status" value="1"/>
</dbReference>
<dbReference type="PROSITE" id="PS50110">
    <property type="entry name" value="RESPONSE_REGULATORY"/>
    <property type="match status" value="1"/>
</dbReference>
<evidence type="ECO:0000313" key="4">
    <source>
        <dbReference type="EMBL" id="MBB5205696.1"/>
    </source>
</evidence>
<comment type="caution">
    <text evidence="4">The sequence shown here is derived from an EMBL/GenBank/DDBJ whole genome shotgun (WGS) entry which is preliminary data.</text>
</comment>
<reference evidence="4 5" key="1">
    <citation type="submission" date="2020-08" db="EMBL/GenBank/DDBJ databases">
        <title>Genomic Encyclopedia of Type Strains, Phase IV (KMG-IV): sequencing the most valuable type-strain genomes for metagenomic binning, comparative biology and taxonomic classification.</title>
        <authorList>
            <person name="Goeker M."/>
        </authorList>
    </citation>
    <scope>NUCLEOTIDE SEQUENCE [LARGE SCALE GENOMIC DNA]</scope>
    <source>
        <strain evidence="4 5">DSM 23958</strain>
    </source>
</reference>
<gene>
    <name evidence="4" type="ORF">HNQ51_003023</name>
</gene>
<evidence type="ECO:0000256" key="1">
    <source>
        <dbReference type="ARBA" id="ARBA00022553"/>
    </source>
</evidence>
<sequence>MANILLADDDTLTLQMLQATLEDEHQVTAVADSSAALDLALTRPFDLVLLDVDMPGMSGYECCERIKAAPQGAQLPVMFLSALTGLEERLRGYSAGGEDYLTKPFDAEELLAKVRRVLQHNGRERELAQQLDEVMNAALASADMVGETGVVLDFQRAASSCATPDALALALLEAVQRFGFEACVRLCSLSATISRNQRGPASALESSLLDHLQSADASQRLHAVGPHAGFHWGKVLLFVRGLPLANPSAEREEAERIGRVRDNIALLMEGALQRLAAIDSAQAVRDLDQLSRLVQMTHQALADISARSQAQQLAVAHQCEHLNERLETSFLQLGLTSVQEDHLIELVRGHRESVLAELAQGQALDARLREISSQLRAQLKP</sequence>
<dbReference type="InterPro" id="IPR011006">
    <property type="entry name" value="CheY-like_superfamily"/>
</dbReference>
<feature type="domain" description="Response regulatory" evidence="3">
    <location>
        <begin position="3"/>
        <end position="118"/>
    </location>
</feature>
<dbReference type="Pfam" id="PF00072">
    <property type="entry name" value="Response_reg"/>
    <property type="match status" value="1"/>
</dbReference>
<evidence type="ECO:0000313" key="5">
    <source>
        <dbReference type="Proteomes" id="UP000554837"/>
    </source>
</evidence>
<proteinExistence type="predicted"/>
<dbReference type="PANTHER" id="PTHR44591:SF3">
    <property type="entry name" value="RESPONSE REGULATORY DOMAIN-CONTAINING PROTEIN"/>
    <property type="match status" value="1"/>
</dbReference>
<dbReference type="GO" id="GO:0003677">
    <property type="term" value="F:DNA binding"/>
    <property type="evidence" value="ECO:0007669"/>
    <property type="project" value="UniProtKB-KW"/>
</dbReference>
<keyword evidence="1 2" id="KW-0597">Phosphoprotein</keyword>
<dbReference type="RefSeq" id="WP_175423481.1">
    <property type="nucleotide sequence ID" value="NZ_CP040709.1"/>
</dbReference>
<evidence type="ECO:0000256" key="2">
    <source>
        <dbReference type="PROSITE-ProRule" id="PRU00169"/>
    </source>
</evidence>
<dbReference type="EMBL" id="JACHHO010000005">
    <property type="protein sequence ID" value="MBB5205696.1"/>
    <property type="molecule type" value="Genomic_DNA"/>
</dbReference>
<dbReference type="AlphaFoldDB" id="A0A840S9M7"/>
<organism evidence="4 5">
    <name type="scientific">Inhella inkyongensis</name>
    <dbReference type="NCBI Taxonomy" id="392593"/>
    <lineage>
        <taxon>Bacteria</taxon>
        <taxon>Pseudomonadati</taxon>
        <taxon>Pseudomonadota</taxon>
        <taxon>Betaproteobacteria</taxon>
        <taxon>Burkholderiales</taxon>
        <taxon>Sphaerotilaceae</taxon>
        <taxon>Inhella</taxon>
    </lineage>
</organism>